<evidence type="ECO:0000313" key="2">
    <source>
        <dbReference type="Proteomes" id="UP001550044"/>
    </source>
</evidence>
<sequence length="426" mass="45139">MTPNTSHLPRRPTRRTVLAAGAAAAGITAFGAAPARADSAYRARGASRDGIGVGASLYSMVEGYSRWSIHRTGTREESAALTWLERELRNRGAVTGRWGYDYPHYRWQAEVKVGKVRVPTVPLYYEGVGRVQGRAEFVRPVTTSKDGSDPAVLAAVAEAARAGAAVALLPTTSTTASGYPSYDGLVGYNSDPDVEKTGVPTLLVPGRAADRIQQYGAHVDFTARTVPARSYCLTGWFGTRKPISDPIVVTTPLSGWFTCAAERGTGIALALALAVELSRDHPVFFLGNTGHELNNYGVRAYLADEFELRPRAVFHLGSALAAAAAGPDGRFALVPRGAASNPGFDAVPGLAADLASARFNQAAKFPGEGAVWNTVLGPSAPLLSLAGNFREFHTPDDLPRVTTSPEMLEQAYNAVRAAARDLISAT</sequence>
<dbReference type="SUPFAM" id="SSF53187">
    <property type="entry name" value="Zn-dependent exopeptidases"/>
    <property type="match status" value="1"/>
</dbReference>
<proteinExistence type="predicted"/>
<dbReference type="Gene3D" id="3.40.630.10">
    <property type="entry name" value="Zn peptidases"/>
    <property type="match status" value="1"/>
</dbReference>
<dbReference type="PROSITE" id="PS51318">
    <property type="entry name" value="TAT"/>
    <property type="match status" value="1"/>
</dbReference>
<reference evidence="1 2" key="1">
    <citation type="submission" date="2024-06" db="EMBL/GenBank/DDBJ databases">
        <title>The Natural Products Discovery Center: Release of the First 8490 Sequenced Strains for Exploring Actinobacteria Biosynthetic Diversity.</title>
        <authorList>
            <person name="Kalkreuter E."/>
            <person name="Kautsar S.A."/>
            <person name="Yang D."/>
            <person name="Bader C.D."/>
            <person name="Teijaro C.N."/>
            <person name="Fluegel L."/>
            <person name="Davis C.M."/>
            <person name="Simpson J.R."/>
            <person name="Lauterbach L."/>
            <person name="Steele A.D."/>
            <person name="Gui C."/>
            <person name="Meng S."/>
            <person name="Li G."/>
            <person name="Viehrig K."/>
            <person name="Ye F."/>
            <person name="Su P."/>
            <person name="Kiefer A.F."/>
            <person name="Nichols A."/>
            <person name="Cepeda A.J."/>
            <person name="Yan W."/>
            <person name="Fan B."/>
            <person name="Jiang Y."/>
            <person name="Adhikari A."/>
            <person name="Zheng C.-J."/>
            <person name="Schuster L."/>
            <person name="Cowan T.M."/>
            <person name="Smanski M.J."/>
            <person name="Chevrette M.G."/>
            <person name="De Carvalho L.P.S."/>
            <person name="Shen B."/>
        </authorList>
    </citation>
    <scope>NUCLEOTIDE SEQUENCE [LARGE SCALE GENOMIC DNA]</scope>
    <source>
        <strain evidence="1 2">NPDC005137</strain>
    </source>
</reference>
<dbReference type="EMBL" id="JBEXIP010000074">
    <property type="protein sequence ID" value="MET8438847.1"/>
    <property type="molecule type" value="Genomic_DNA"/>
</dbReference>
<protein>
    <submittedName>
        <fullName evidence="1">Uncharacterized protein</fullName>
    </submittedName>
</protein>
<evidence type="ECO:0000313" key="1">
    <source>
        <dbReference type="EMBL" id="MET8438847.1"/>
    </source>
</evidence>
<organism evidence="1 2">
    <name type="scientific">Streptomyces sp. 900116325</name>
    <dbReference type="NCBI Taxonomy" id="3154295"/>
    <lineage>
        <taxon>Bacteria</taxon>
        <taxon>Bacillati</taxon>
        <taxon>Actinomycetota</taxon>
        <taxon>Actinomycetes</taxon>
        <taxon>Kitasatosporales</taxon>
        <taxon>Streptomycetaceae</taxon>
        <taxon>Streptomyces</taxon>
    </lineage>
</organism>
<accession>A0ABV2ULX8</accession>
<dbReference type="InterPro" id="IPR006311">
    <property type="entry name" value="TAT_signal"/>
</dbReference>
<keyword evidence="2" id="KW-1185">Reference proteome</keyword>
<name>A0ABV2ULX8_9ACTN</name>
<dbReference type="Proteomes" id="UP001550044">
    <property type="component" value="Unassembled WGS sequence"/>
</dbReference>
<gene>
    <name evidence="1" type="ORF">ABZV61_40510</name>
</gene>
<comment type="caution">
    <text evidence="1">The sequence shown here is derived from an EMBL/GenBank/DDBJ whole genome shotgun (WGS) entry which is preliminary data.</text>
</comment>
<dbReference type="RefSeq" id="WP_356504783.1">
    <property type="nucleotide sequence ID" value="NZ_JBEXIP010000074.1"/>
</dbReference>